<feature type="non-terminal residue" evidence="1">
    <location>
        <position position="1"/>
    </location>
</feature>
<dbReference type="AlphaFoldDB" id="A0A9X2S0L5"/>
<evidence type="ECO:0000313" key="2">
    <source>
        <dbReference type="Proteomes" id="UP001142400"/>
    </source>
</evidence>
<proteinExistence type="predicted"/>
<name>A0A9X2S0L5_STRMQ</name>
<protein>
    <submittedName>
        <fullName evidence="1">Uncharacterized protein</fullName>
    </submittedName>
</protein>
<accession>A0A9X2S0L5</accession>
<reference evidence="1" key="1">
    <citation type="submission" date="2022-06" db="EMBL/GenBank/DDBJ databases">
        <title>WGS of actinobacteria.</title>
        <authorList>
            <person name="Thawai C."/>
        </authorList>
    </citation>
    <scope>NUCLEOTIDE SEQUENCE</scope>
    <source>
        <strain evidence="1">DSM 42010</strain>
    </source>
</reference>
<dbReference type="InterPro" id="IPR029063">
    <property type="entry name" value="SAM-dependent_MTases_sf"/>
</dbReference>
<dbReference type="Proteomes" id="UP001142400">
    <property type="component" value="Unassembled WGS sequence"/>
</dbReference>
<keyword evidence="2" id="KW-1185">Reference proteome</keyword>
<dbReference type="EMBL" id="JANIIC010000082">
    <property type="protein sequence ID" value="MCQ8835530.1"/>
    <property type="molecule type" value="Genomic_DNA"/>
</dbReference>
<dbReference type="RefSeq" id="WP_257635674.1">
    <property type="nucleotide sequence ID" value="NZ_JANIIC010000082.1"/>
</dbReference>
<sequence length="65" mass="7089">GAVRILHTCAAALPDGGRVLIAERVFHDEPASVEELSEARRLTTHVAEPPQRLVGHLPLTPCPMW</sequence>
<organism evidence="1 2">
    <name type="scientific">Streptomyces malaysiensis subsp. samsunensis</name>
    <dbReference type="NCBI Taxonomy" id="459658"/>
    <lineage>
        <taxon>Bacteria</taxon>
        <taxon>Bacillati</taxon>
        <taxon>Actinomycetota</taxon>
        <taxon>Actinomycetes</taxon>
        <taxon>Kitasatosporales</taxon>
        <taxon>Streptomycetaceae</taxon>
        <taxon>Streptomyces</taxon>
        <taxon>Streptomyces violaceusniger group</taxon>
    </lineage>
</organism>
<gene>
    <name evidence="1" type="ORF">NQU54_42580</name>
</gene>
<evidence type="ECO:0000313" key="1">
    <source>
        <dbReference type="EMBL" id="MCQ8835530.1"/>
    </source>
</evidence>
<comment type="caution">
    <text evidence="1">The sequence shown here is derived from an EMBL/GenBank/DDBJ whole genome shotgun (WGS) entry which is preliminary data.</text>
</comment>
<dbReference type="Gene3D" id="3.40.50.150">
    <property type="entry name" value="Vaccinia Virus protein VP39"/>
    <property type="match status" value="1"/>
</dbReference>